<dbReference type="Gene3D" id="1.10.10.10">
    <property type="entry name" value="Winged helix-like DNA-binding domain superfamily/Winged helix DNA-binding domain"/>
    <property type="match status" value="1"/>
</dbReference>
<evidence type="ECO:0000313" key="4">
    <source>
        <dbReference type="Proteomes" id="UP000627464"/>
    </source>
</evidence>
<sequence>MSSLIVDNCHYTQLALQCLLQNNGMKNKDIISLTDINQLQTACNDLSPDMIFINEDSFTYAPLIGEALRGVINSHPKTLFFIFISKENLNYQNYIPIRNNIIILSKSIRTQLVCRLIKHNLQLDETSLNVEVLDLTPVNLSRTEADILKMWMSGHDTLRISQHLNIKEKTVASHKGNIKRKVKTQNKQAIYHVVKLADALTSGMFVGRVRSFPKVVTPYLHAPVLM</sequence>
<dbReference type="Proteomes" id="UP000627464">
    <property type="component" value="Unassembled WGS sequence"/>
</dbReference>
<proteinExistence type="predicted"/>
<comment type="caution">
    <text evidence="3">The sequence shown here is derived from an EMBL/GenBank/DDBJ whole genome shotgun (WGS) entry which is preliminary data.</text>
</comment>
<evidence type="ECO:0000256" key="1">
    <source>
        <dbReference type="ARBA" id="ARBA00023125"/>
    </source>
</evidence>
<feature type="domain" description="HTH luxR-type" evidence="2">
    <location>
        <begin position="133"/>
        <end position="198"/>
    </location>
</feature>
<protein>
    <submittedName>
        <fullName evidence="3">Transcriptional regulatory protein RcsA</fullName>
    </submittedName>
</protein>
<name>A0ABQ1GN48_9GAMM</name>
<dbReference type="NCBIfam" id="NF011940">
    <property type="entry name" value="PRK15411.1"/>
    <property type="match status" value="1"/>
</dbReference>
<dbReference type="RefSeq" id="WP_188473658.1">
    <property type="nucleotide sequence ID" value="NZ_BMFZ01000005.1"/>
</dbReference>
<evidence type="ECO:0000313" key="3">
    <source>
        <dbReference type="EMBL" id="GGA47143.1"/>
    </source>
</evidence>
<dbReference type="SMART" id="SM00421">
    <property type="entry name" value="HTH_LUXR"/>
    <property type="match status" value="1"/>
</dbReference>
<organism evidence="3 4">
    <name type="scientific">Hafnia psychrotolerans</name>
    <dbReference type="NCBI Taxonomy" id="1477018"/>
    <lineage>
        <taxon>Bacteria</taxon>
        <taxon>Pseudomonadati</taxon>
        <taxon>Pseudomonadota</taxon>
        <taxon>Gammaproteobacteria</taxon>
        <taxon>Enterobacterales</taxon>
        <taxon>Hafniaceae</taxon>
        <taxon>Hafnia</taxon>
    </lineage>
</organism>
<dbReference type="SUPFAM" id="SSF46894">
    <property type="entry name" value="C-terminal effector domain of the bipartite response regulators"/>
    <property type="match status" value="1"/>
</dbReference>
<accession>A0ABQ1GN48</accession>
<dbReference type="InterPro" id="IPR036388">
    <property type="entry name" value="WH-like_DNA-bd_sf"/>
</dbReference>
<dbReference type="PROSITE" id="PS00622">
    <property type="entry name" value="HTH_LUXR_1"/>
    <property type="match status" value="1"/>
</dbReference>
<dbReference type="PRINTS" id="PR00038">
    <property type="entry name" value="HTHLUXR"/>
</dbReference>
<reference evidence="4" key="1">
    <citation type="journal article" date="2019" name="Int. J. Syst. Evol. Microbiol.">
        <title>The Global Catalogue of Microorganisms (GCM) 10K type strain sequencing project: providing services to taxonomists for standard genome sequencing and annotation.</title>
        <authorList>
            <consortium name="The Broad Institute Genomics Platform"/>
            <consortium name="The Broad Institute Genome Sequencing Center for Infectious Disease"/>
            <person name="Wu L."/>
            <person name="Ma J."/>
        </authorList>
    </citation>
    <scope>NUCLEOTIDE SEQUENCE [LARGE SCALE GENOMIC DNA]</scope>
    <source>
        <strain evidence="4">CGMCC 1.12806</strain>
    </source>
</reference>
<evidence type="ECO:0000259" key="2">
    <source>
        <dbReference type="PROSITE" id="PS50043"/>
    </source>
</evidence>
<dbReference type="InterPro" id="IPR000792">
    <property type="entry name" value="Tscrpt_reg_LuxR_C"/>
</dbReference>
<dbReference type="InterPro" id="IPR016032">
    <property type="entry name" value="Sig_transdc_resp-reg_C-effctor"/>
</dbReference>
<dbReference type="CDD" id="cd06170">
    <property type="entry name" value="LuxR_C_like"/>
    <property type="match status" value="1"/>
</dbReference>
<keyword evidence="1" id="KW-0238">DNA-binding</keyword>
<dbReference type="PROSITE" id="PS50043">
    <property type="entry name" value="HTH_LUXR_2"/>
    <property type="match status" value="1"/>
</dbReference>
<dbReference type="EMBL" id="BMFZ01000005">
    <property type="protein sequence ID" value="GGA47143.1"/>
    <property type="molecule type" value="Genomic_DNA"/>
</dbReference>
<dbReference type="Pfam" id="PF00196">
    <property type="entry name" value="GerE"/>
    <property type="match status" value="1"/>
</dbReference>
<keyword evidence="4" id="KW-1185">Reference proteome</keyword>
<gene>
    <name evidence="3" type="primary">rcsA</name>
    <name evidence="3" type="ORF">GCM10011328_22860</name>
</gene>